<evidence type="ECO:0000313" key="2">
    <source>
        <dbReference type="EMBL" id="RHW29235.1"/>
    </source>
</evidence>
<organism evidence="2 3">
    <name type="scientific">Oceanobacillus profundus</name>
    <dbReference type="NCBI Taxonomy" id="372463"/>
    <lineage>
        <taxon>Bacteria</taxon>
        <taxon>Bacillati</taxon>
        <taxon>Bacillota</taxon>
        <taxon>Bacilli</taxon>
        <taxon>Bacillales</taxon>
        <taxon>Bacillaceae</taxon>
        <taxon>Oceanobacillus</taxon>
    </lineage>
</organism>
<dbReference type="Proteomes" id="UP000285456">
    <property type="component" value="Unassembled WGS sequence"/>
</dbReference>
<proteinExistence type="predicted"/>
<keyword evidence="3" id="KW-1185">Reference proteome</keyword>
<dbReference type="AlphaFoldDB" id="A0A417Y9F8"/>
<evidence type="ECO:0000313" key="3">
    <source>
        <dbReference type="Proteomes" id="UP000285456"/>
    </source>
</evidence>
<dbReference type="RefSeq" id="WP_118890485.1">
    <property type="nucleotide sequence ID" value="NZ_PHUT01000014.1"/>
</dbReference>
<dbReference type="SUPFAM" id="SSF54427">
    <property type="entry name" value="NTF2-like"/>
    <property type="match status" value="1"/>
</dbReference>
<evidence type="ECO:0000259" key="1">
    <source>
        <dbReference type="Pfam" id="PF12680"/>
    </source>
</evidence>
<accession>A0A417Y9F8</accession>
<dbReference type="Pfam" id="PF12680">
    <property type="entry name" value="SnoaL_2"/>
    <property type="match status" value="1"/>
</dbReference>
<protein>
    <submittedName>
        <fullName evidence="2">Nuclear transport factor 2 family protein</fullName>
    </submittedName>
</protein>
<name>A0A417Y9F8_9BACI</name>
<gene>
    <name evidence="2" type="ORF">D1B32_23190</name>
</gene>
<dbReference type="EMBL" id="QWEH01000034">
    <property type="protein sequence ID" value="RHW29235.1"/>
    <property type="molecule type" value="Genomic_DNA"/>
</dbReference>
<feature type="domain" description="SnoaL-like" evidence="1">
    <location>
        <begin position="10"/>
        <end position="110"/>
    </location>
</feature>
<comment type="caution">
    <text evidence="2">The sequence shown here is derived from an EMBL/GenBank/DDBJ whole genome shotgun (WGS) entry which is preliminary data.</text>
</comment>
<dbReference type="InterPro" id="IPR032710">
    <property type="entry name" value="NTF2-like_dom_sf"/>
</dbReference>
<dbReference type="InterPro" id="IPR037401">
    <property type="entry name" value="SnoaL-like"/>
</dbReference>
<sequence length="120" mass="13634">MTKNQEFFQKINEAFATGDVDFILEHTAEDVVWNHVGQAVFEGKAAFAAEMEKMRGYIPQNYVTKEIITHGNFAVIEGSMTLPDEEGINKTYAFCDIYKLNKFKDGKIKELTAYLIEVNA</sequence>
<reference evidence="2 3" key="1">
    <citation type="journal article" date="2007" name="Int. J. Syst. Evol. Microbiol.">
        <title>Oceanobacillus profundus sp. nov., isolated from a deep-sea sediment core.</title>
        <authorList>
            <person name="Kim Y.G."/>
            <person name="Choi D.H."/>
            <person name="Hyun S."/>
            <person name="Cho B.C."/>
        </authorList>
    </citation>
    <scope>NUCLEOTIDE SEQUENCE [LARGE SCALE GENOMIC DNA]</scope>
    <source>
        <strain evidence="2 3">DSM 18246</strain>
    </source>
</reference>
<dbReference type="Gene3D" id="3.10.450.50">
    <property type="match status" value="1"/>
</dbReference>
<dbReference type="OrthoDB" id="6692273at2"/>